<feature type="transmembrane region" description="Helical" evidence="7">
    <location>
        <begin position="477"/>
        <end position="503"/>
    </location>
</feature>
<dbReference type="PANTHER" id="PTHR34590:SF6">
    <property type="entry name" value="RECEPTOR-LIKE KINASE"/>
    <property type="match status" value="1"/>
</dbReference>
<keyword evidence="4" id="KW-0067">ATP-binding</keyword>
<dbReference type="GO" id="GO:0016020">
    <property type="term" value="C:membrane"/>
    <property type="evidence" value="ECO:0007669"/>
    <property type="project" value="UniProtKB-SubCell"/>
</dbReference>
<keyword evidence="3" id="KW-0547">Nucleotide-binding</keyword>
<comment type="subcellular location">
    <subcellularLocation>
        <location evidence="1">Membrane</location>
        <topology evidence="1">Single-pass type I membrane protein</topology>
    </subcellularLocation>
</comment>
<evidence type="ECO:0000256" key="4">
    <source>
        <dbReference type="ARBA" id="ARBA00022840"/>
    </source>
</evidence>
<dbReference type="Gramene" id="TVU48562">
    <property type="protein sequence ID" value="TVU48562"/>
    <property type="gene ID" value="EJB05_08203"/>
</dbReference>
<evidence type="ECO:0000256" key="1">
    <source>
        <dbReference type="ARBA" id="ARBA00004479"/>
    </source>
</evidence>
<dbReference type="PANTHER" id="PTHR34590">
    <property type="entry name" value="OS03G0124300 PROTEIN-RELATED"/>
    <property type="match status" value="1"/>
</dbReference>
<protein>
    <recommendedName>
        <fullName evidence="8">Malectin-like domain-containing protein</fullName>
    </recommendedName>
</protein>
<dbReference type="FunFam" id="2.60.120.430:FF:000013">
    <property type="entry name" value="Putative receptor-like protein kinase"/>
    <property type="match status" value="1"/>
</dbReference>
<dbReference type="FunFam" id="2.60.120.430:FF:000015">
    <property type="entry name" value="Putative receptor-like protein kinase"/>
    <property type="match status" value="1"/>
</dbReference>
<evidence type="ECO:0000259" key="8">
    <source>
        <dbReference type="Pfam" id="PF12819"/>
    </source>
</evidence>
<evidence type="ECO:0000256" key="5">
    <source>
        <dbReference type="ARBA" id="ARBA00023180"/>
    </source>
</evidence>
<keyword evidence="7" id="KW-0472">Membrane</keyword>
<comment type="caution">
    <text evidence="9">The sequence shown here is derived from an EMBL/GenBank/DDBJ whole genome shotgun (WGS) entry which is preliminary data.</text>
</comment>
<keyword evidence="7" id="KW-0812">Transmembrane</keyword>
<feature type="region of interest" description="Disordered" evidence="6">
    <location>
        <begin position="511"/>
        <end position="531"/>
    </location>
</feature>
<gene>
    <name evidence="9" type="ORF">EJB05_08203</name>
</gene>
<keyword evidence="10" id="KW-1185">Reference proteome</keyword>
<accession>A0A5J9WIN7</accession>
<feature type="transmembrane region" description="Helical" evidence="7">
    <location>
        <begin position="56"/>
        <end position="75"/>
    </location>
</feature>
<dbReference type="AlphaFoldDB" id="A0A5J9WIN7"/>
<name>A0A5J9WIN7_9POAL</name>
<dbReference type="GO" id="GO:0004714">
    <property type="term" value="F:transmembrane receptor protein tyrosine kinase activity"/>
    <property type="evidence" value="ECO:0007669"/>
    <property type="project" value="InterPro"/>
</dbReference>
<dbReference type="Proteomes" id="UP000324897">
    <property type="component" value="Chromosome 5"/>
</dbReference>
<dbReference type="OrthoDB" id="640180at2759"/>
<reference evidence="9 10" key="1">
    <citation type="journal article" date="2019" name="Sci. Rep.">
        <title>A high-quality genome of Eragrostis curvula grass provides insights into Poaceae evolution and supports new strategies to enhance forage quality.</title>
        <authorList>
            <person name="Carballo J."/>
            <person name="Santos B.A.C.M."/>
            <person name="Zappacosta D."/>
            <person name="Garbus I."/>
            <person name="Selva J.P."/>
            <person name="Gallo C.A."/>
            <person name="Diaz A."/>
            <person name="Albertini E."/>
            <person name="Caccamo M."/>
            <person name="Echenique V."/>
        </authorList>
    </citation>
    <scope>NUCLEOTIDE SEQUENCE [LARGE SCALE GENOMIC DNA]</scope>
    <source>
        <strain evidence="10">cv. Victoria</strain>
        <tissue evidence="9">Leaf</tissue>
    </source>
</reference>
<evidence type="ECO:0000256" key="7">
    <source>
        <dbReference type="SAM" id="Phobius"/>
    </source>
</evidence>
<dbReference type="Gene3D" id="2.60.120.430">
    <property type="entry name" value="Galactose-binding lectin"/>
    <property type="match status" value="2"/>
</dbReference>
<evidence type="ECO:0000256" key="3">
    <source>
        <dbReference type="ARBA" id="ARBA00022741"/>
    </source>
</evidence>
<dbReference type="InterPro" id="IPR045272">
    <property type="entry name" value="ANXUR1/2-like"/>
</dbReference>
<feature type="compositionally biased region" description="Polar residues" evidence="6">
    <location>
        <begin position="520"/>
        <end position="531"/>
    </location>
</feature>
<proteinExistence type="predicted"/>
<keyword evidence="2" id="KW-0808">Transferase</keyword>
<organism evidence="9 10">
    <name type="scientific">Eragrostis curvula</name>
    <name type="common">weeping love grass</name>
    <dbReference type="NCBI Taxonomy" id="38414"/>
    <lineage>
        <taxon>Eukaryota</taxon>
        <taxon>Viridiplantae</taxon>
        <taxon>Streptophyta</taxon>
        <taxon>Embryophyta</taxon>
        <taxon>Tracheophyta</taxon>
        <taxon>Spermatophyta</taxon>
        <taxon>Magnoliopsida</taxon>
        <taxon>Liliopsida</taxon>
        <taxon>Poales</taxon>
        <taxon>Poaceae</taxon>
        <taxon>PACMAD clade</taxon>
        <taxon>Chloridoideae</taxon>
        <taxon>Eragrostideae</taxon>
        <taxon>Eragrostidinae</taxon>
        <taxon>Eragrostis</taxon>
    </lineage>
</organism>
<evidence type="ECO:0000313" key="10">
    <source>
        <dbReference type="Proteomes" id="UP000324897"/>
    </source>
</evidence>
<keyword evidence="5" id="KW-0325">Glycoprotein</keyword>
<dbReference type="GO" id="GO:0005524">
    <property type="term" value="F:ATP binding"/>
    <property type="evidence" value="ECO:0007669"/>
    <property type="project" value="UniProtKB-KW"/>
</dbReference>
<dbReference type="Pfam" id="PF12819">
    <property type="entry name" value="Malectin_like"/>
    <property type="match status" value="1"/>
</dbReference>
<sequence>MSRPCRRSPPSPCPSPHTTLSLVDWQQVFPPPDHHHRTYPLLKSQPTTPRAARPRLHYRASMAVLVTLLLLLPLLPSTALAAFTPAFAAFLACGASSNVSFPLDSPARTFTPDDAFLASSRVPAVTNSNSNPASPLYAAARASNSAFSYKFSPSASAGQFLVLRLHFFPFPTSQSAVSISSARFAVSVLGAYTLLSHFSPPSAGVVKEFFVPADGSGELRIKFTPDTGSSAFVNAVELFSAPPELLWNLQPTAVGAVAARGDNVSLLWQPQALETVYRLNVGGPKVGTDKDTLWRTWLPDDPFLFGPPGISMLNSTTSPIIYVPSSPYTREVAPDVVYRTQRATNASAMVGSRTPGNFNMTWTFAVDQQSDYLVRLHFCDYELLSSVIGTVMVFNVFVAGAMGTPELTPTQNEQQSNTAFYIDYAATAPVAGNLTVSIGMSPKGPPGEGGFLNGLEIMKLRPSDSSSSGSGMSKKKVVIIALSAVLAASVLASAAVLCVCFVLRRRRRVTRPAPEEKESTQTPWSPFTQDGPSWIADPRIIGQVNENSLRKFAETAGKCLADYGVDRPSMGDVLWNLEYCLQLQETHVRREAFEDSGVAATQFPEDVVVPRWTASSTSFLSIDDSAVSDVGVANSKVFSQLSNGEGR</sequence>
<feature type="domain" description="Malectin-like" evidence="8">
    <location>
        <begin position="91"/>
        <end position="459"/>
    </location>
</feature>
<dbReference type="InterPro" id="IPR024788">
    <property type="entry name" value="Malectin-like_Carb-bd_dom"/>
</dbReference>
<dbReference type="EMBL" id="RWGY01000004">
    <property type="protein sequence ID" value="TVU48562.1"/>
    <property type="molecule type" value="Genomic_DNA"/>
</dbReference>
<feature type="non-terminal residue" evidence="9">
    <location>
        <position position="1"/>
    </location>
</feature>
<evidence type="ECO:0000313" key="9">
    <source>
        <dbReference type="EMBL" id="TVU48562.1"/>
    </source>
</evidence>
<evidence type="ECO:0000256" key="2">
    <source>
        <dbReference type="ARBA" id="ARBA00022679"/>
    </source>
</evidence>
<evidence type="ECO:0000256" key="6">
    <source>
        <dbReference type="SAM" id="MobiDB-lite"/>
    </source>
</evidence>
<keyword evidence="7" id="KW-1133">Transmembrane helix</keyword>